<feature type="domain" description="Methyl-accepting transducer" evidence="11">
    <location>
        <begin position="298"/>
        <end position="534"/>
    </location>
</feature>
<keyword evidence="4" id="KW-0812">Transmembrane</keyword>
<keyword evidence="7 9" id="KW-0807">Transducer</keyword>
<dbReference type="STRING" id="1285242.A6A04_17700"/>
<dbReference type="PROSITE" id="PS50192">
    <property type="entry name" value="T_SNARE"/>
    <property type="match status" value="1"/>
</dbReference>
<protein>
    <recommendedName>
        <fullName evidence="16">Chemotaxis protein</fullName>
    </recommendedName>
</protein>
<dbReference type="CDD" id="cd06225">
    <property type="entry name" value="HAMP"/>
    <property type="match status" value="1"/>
</dbReference>
<dbReference type="Gene3D" id="3.30.450.20">
    <property type="entry name" value="PAS domain"/>
    <property type="match status" value="1"/>
</dbReference>
<dbReference type="InterPro" id="IPR003660">
    <property type="entry name" value="HAMP_dom"/>
</dbReference>
<dbReference type="Gene3D" id="6.10.340.10">
    <property type="match status" value="1"/>
</dbReference>
<keyword evidence="3" id="KW-0997">Cell inner membrane</keyword>
<proteinExistence type="inferred from homology"/>
<dbReference type="EMBL" id="LWQT01000051">
    <property type="protein sequence ID" value="OAN50662.1"/>
    <property type="molecule type" value="Genomic_DNA"/>
</dbReference>
<evidence type="ECO:0000256" key="7">
    <source>
        <dbReference type="ARBA" id="ARBA00023224"/>
    </source>
</evidence>
<dbReference type="PROSITE" id="PS50111">
    <property type="entry name" value="CHEMOTAXIS_TRANSDUC_2"/>
    <property type="match status" value="1"/>
</dbReference>
<feature type="signal peptide" evidence="10">
    <location>
        <begin position="1"/>
        <end position="19"/>
    </location>
</feature>
<dbReference type="GO" id="GO:0005886">
    <property type="term" value="C:plasma membrane"/>
    <property type="evidence" value="ECO:0007669"/>
    <property type="project" value="UniProtKB-SubCell"/>
</dbReference>
<comment type="subcellular location">
    <subcellularLocation>
        <location evidence="1">Cell inner membrane</location>
        <topology evidence="1">Multi-pass membrane protein</topology>
    </subcellularLocation>
</comment>
<evidence type="ECO:0000256" key="9">
    <source>
        <dbReference type="PROSITE-ProRule" id="PRU00284"/>
    </source>
</evidence>
<dbReference type="GO" id="GO:0004888">
    <property type="term" value="F:transmembrane signaling receptor activity"/>
    <property type="evidence" value="ECO:0007669"/>
    <property type="project" value="InterPro"/>
</dbReference>
<feature type="chain" id="PRO_5008092095" description="Chemotaxis protein" evidence="10">
    <location>
        <begin position="20"/>
        <end position="655"/>
    </location>
</feature>
<dbReference type="InterPro" id="IPR004090">
    <property type="entry name" value="Chemotax_Me-accpt_rcpt"/>
</dbReference>
<feature type="domain" description="T-SNARE coiled-coil homology" evidence="12">
    <location>
        <begin position="457"/>
        <end position="519"/>
    </location>
</feature>
<keyword evidence="6" id="KW-0472">Membrane</keyword>
<feature type="domain" description="HAMP" evidence="13">
    <location>
        <begin position="212"/>
        <end position="265"/>
    </location>
</feature>
<dbReference type="OrthoDB" id="2489132at2"/>
<sequence>MNRKTVSLRIRLLAIPALAALGLLAFAVTTVLTVRANQMELRRVQIHSVVEAGAKIAESFHAKAKAGELTETEAKAQALAAIGMLRFDGDNYLWVNDLNGVLLMHPFRAKEVGKSMLEVKDSAGKFIYRAFIEVGRNGGGLVDYVGRRPGADSYDSPKLAQIIPYAPWGWGIGTGVYIDDVEAVTRAAMLKVGGIALAILALVTGASVWIGMRIGNRVHAQAEAMLRLAEGDLTVDIDAEGPRDEIGEMAEAMGVFKANAEERRRLEAERAADQEARDRRQQAIDRLTQDFNQSVEGVLQSVTSSTHQLRSAAGALSDVAVDTSSQAAAVAAAAHQASANVETVASAAEEMAAAEVEIANQVARSSRIARAAADDVRRIDSIVHGLTQAAGRIGEVVNLINDIASQTNLLALNATIEAARAGEAGKGFAVVANEVKTLANQTAKATDEIGIHIQAVQTVTAETVEAVRSIGATISDIDHTASAIAAAVEQQSAATREIARNVHEAASGTRNVTETITQVSDGAATTGESARQLHGTANELTQRAEELTSDVTDFLAALKQTGNRRRFERFAAHVAAKANGREIATEDISEGGACLDGDLGLPSGSTVQVSLGGMDAVRARVVAVVAGKTHLQFALDSATQTRLAANLNQWRSRAA</sequence>
<evidence type="ECO:0000256" key="3">
    <source>
        <dbReference type="ARBA" id="ARBA00022519"/>
    </source>
</evidence>
<evidence type="ECO:0008006" key="16">
    <source>
        <dbReference type="Google" id="ProtNLM"/>
    </source>
</evidence>
<dbReference type="PRINTS" id="PR00260">
    <property type="entry name" value="CHEMTRNSDUCR"/>
</dbReference>
<dbReference type="SMART" id="SM01049">
    <property type="entry name" value="Cache_2"/>
    <property type="match status" value="1"/>
</dbReference>
<dbReference type="PANTHER" id="PTHR32089">
    <property type="entry name" value="METHYL-ACCEPTING CHEMOTAXIS PROTEIN MCPB"/>
    <property type="match status" value="1"/>
</dbReference>
<organism evidence="14 15">
    <name type="scientific">Paramagnetospirillum marisnigri</name>
    <dbReference type="NCBI Taxonomy" id="1285242"/>
    <lineage>
        <taxon>Bacteria</taxon>
        <taxon>Pseudomonadati</taxon>
        <taxon>Pseudomonadota</taxon>
        <taxon>Alphaproteobacteria</taxon>
        <taxon>Rhodospirillales</taxon>
        <taxon>Magnetospirillaceae</taxon>
        <taxon>Paramagnetospirillum</taxon>
    </lineage>
</organism>
<gene>
    <name evidence="14" type="ORF">A6A04_17700</name>
</gene>
<accession>A0A178MPC3</accession>
<dbReference type="Proteomes" id="UP000078428">
    <property type="component" value="Unassembled WGS sequence"/>
</dbReference>
<dbReference type="Pfam" id="PF00672">
    <property type="entry name" value="HAMP"/>
    <property type="match status" value="1"/>
</dbReference>
<comment type="similarity">
    <text evidence="8">Belongs to the methyl-accepting chemotaxis (MCP) protein family.</text>
</comment>
<dbReference type="PANTHER" id="PTHR32089:SF112">
    <property type="entry name" value="LYSOZYME-LIKE PROTEIN-RELATED"/>
    <property type="match status" value="1"/>
</dbReference>
<dbReference type="Pfam" id="PF17200">
    <property type="entry name" value="sCache_2"/>
    <property type="match status" value="1"/>
</dbReference>
<dbReference type="Pfam" id="PF07238">
    <property type="entry name" value="PilZ"/>
    <property type="match status" value="1"/>
</dbReference>
<evidence type="ECO:0000256" key="4">
    <source>
        <dbReference type="ARBA" id="ARBA00022692"/>
    </source>
</evidence>
<evidence type="ECO:0000256" key="5">
    <source>
        <dbReference type="ARBA" id="ARBA00022989"/>
    </source>
</evidence>
<dbReference type="InterPro" id="IPR033480">
    <property type="entry name" value="sCache_2"/>
</dbReference>
<reference evidence="14 15" key="1">
    <citation type="submission" date="2016-04" db="EMBL/GenBank/DDBJ databases">
        <title>Draft genome sequence of freshwater magnetotactic bacteria Magnetospirillum marisnigri SP-1 and Magnetospirillum moscoviense BB-1.</title>
        <authorList>
            <person name="Koziaeva V."/>
            <person name="Dziuba M.V."/>
            <person name="Ivanov T.M."/>
            <person name="Kuznetsov B."/>
            <person name="Grouzdev D.S."/>
        </authorList>
    </citation>
    <scope>NUCLEOTIDE SEQUENCE [LARGE SCALE GENOMIC DNA]</scope>
    <source>
        <strain evidence="14 15">SP-1</strain>
    </source>
</reference>
<evidence type="ECO:0000256" key="8">
    <source>
        <dbReference type="ARBA" id="ARBA00029447"/>
    </source>
</evidence>
<dbReference type="InterPro" id="IPR009875">
    <property type="entry name" value="PilZ_domain"/>
</dbReference>
<dbReference type="GO" id="GO:0035438">
    <property type="term" value="F:cyclic-di-GMP binding"/>
    <property type="evidence" value="ECO:0007669"/>
    <property type="project" value="InterPro"/>
</dbReference>
<evidence type="ECO:0000313" key="15">
    <source>
        <dbReference type="Proteomes" id="UP000078428"/>
    </source>
</evidence>
<evidence type="ECO:0000259" key="13">
    <source>
        <dbReference type="PROSITE" id="PS50885"/>
    </source>
</evidence>
<comment type="caution">
    <text evidence="14">The sequence shown here is derived from an EMBL/GenBank/DDBJ whole genome shotgun (WGS) entry which is preliminary data.</text>
</comment>
<evidence type="ECO:0000256" key="1">
    <source>
        <dbReference type="ARBA" id="ARBA00004429"/>
    </source>
</evidence>
<dbReference type="Pfam" id="PF00015">
    <property type="entry name" value="MCPsignal"/>
    <property type="match status" value="1"/>
</dbReference>
<dbReference type="SMART" id="SM00304">
    <property type="entry name" value="HAMP"/>
    <property type="match status" value="1"/>
</dbReference>
<dbReference type="AlphaFoldDB" id="A0A178MPC3"/>
<evidence type="ECO:0000256" key="10">
    <source>
        <dbReference type="SAM" id="SignalP"/>
    </source>
</evidence>
<keyword evidence="5" id="KW-1133">Transmembrane helix</keyword>
<evidence type="ECO:0000256" key="6">
    <source>
        <dbReference type="ARBA" id="ARBA00023136"/>
    </source>
</evidence>
<dbReference type="GO" id="GO:0007165">
    <property type="term" value="P:signal transduction"/>
    <property type="evidence" value="ECO:0007669"/>
    <property type="project" value="UniProtKB-KW"/>
</dbReference>
<evidence type="ECO:0000256" key="2">
    <source>
        <dbReference type="ARBA" id="ARBA00022475"/>
    </source>
</evidence>
<evidence type="ECO:0000259" key="12">
    <source>
        <dbReference type="PROSITE" id="PS50192"/>
    </source>
</evidence>
<evidence type="ECO:0000259" key="11">
    <source>
        <dbReference type="PROSITE" id="PS50111"/>
    </source>
</evidence>
<dbReference type="Gene3D" id="1.10.287.950">
    <property type="entry name" value="Methyl-accepting chemotaxis protein"/>
    <property type="match status" value="1"/>
</dbReference>
<dbReference type="InterPro" id="IPR004089">
    <property type="entry name" value="MCPsignal_dom"/>
</dbReference>
<keyword evidence="15" id="KW-1185">Reference proteome</keyword>
<dbReference type="SUPFAM" id="SSF58104">
    <property type="entry name" value="Methyl-accepting chemotaxis protein (MCP) signaling domain"/>
    <property type="match status" value="1"/>
</dbReference>
<dbReference type="InterPro" id="IPR000727">
    <property type="entry name" value="T_SNARE_dom"/>
</dbReference>
<keyword evidence="10" id="KW-0732">Signal</keyword>
<name>A0A178MPC3_9PROT</name>
<dbReference type="GO" id="GO:0006935">
    <property type="term" value="P:chemotaxis"/>
    <property type="evidence" value="ECO:0007669"/>
    <property type="project" value="InterPro"/>
</dbReference>
<dbReference type="PROSITE" id="PS50885">
    <property type="entry name" value="HAMP"/>
    <property type="match status" value="1"/>
</dbReference>
<evidence type="ECO:0000313" key="14">
    <source>
        <dbReference type="EMBL" id="OAN50662.1"/>
    </source>
</evidence>
<dbReference type="RefSeq" id="WP_068492130.1">
    <property type="nucleotide sequence ID" value="NZ_LWQT01000051.1"/>
</dbReference>
<dbReference type="Gene3D" id="2.40.10.220">
    <property type="entry name" value="predicted glycosyltransferase like domains"/>
    <property type="match status" value="1"/>
</dbReference>
<dbReference type="SMART" id="SM00283">
    <property type="entry name" value="MA"/>
    <property type="match status" value="1"/>
</dbReference>
<keyword evidence="2" id="KW-1003">Cell membrane</keyword>